<sequence>MKTIFDWLAVLLFCAIALTYLHRSLAPRSLRSDHMLAYLPPVLGCVAANWLGNDGAAIAAYALLFASAAYYVMVLKPQQDFT</sequence>
<dbReference type="Proteomes" id="UP001065265">
    <property type="component" value="Chromosome"/>
</dbReference>
<feature type="transmembrane region" description="Helical" evidence="1">
    <location>
        <begin position="55"/>
        <end position="75"/>
    </location>
</feature>
<keyword evidence="1" id="KW-0472">Membrane</keyword>
<gene>
    <name evidence="2" type="ORF">L1F33_12670</name>
</gene>
<evidence type="ECO:0000313" key="3">
    <source>
        <dbReference type="Proteomes" id="UP001065265"/>
    </source>
</evidence>
<accession>A0ABY5SX03</accession>
<name>A0ABY5SX03_9SPHN</name>
<proteinExistence type="predicted"/>
<evidence type="ECO:0000313" key="2">
    <source>
        <dbReference type="EMBL" id="UVI39072.1"/>
    </source>
</evidence>
<dbReference type="RefSeq" id="WP_265558253.1">
    <property type="nucleotide sequence ID" value="NZ_CP092471.1"/>
</dbReference>
<dbReference type="InterPro" id="IPR054655">
    <property type="entry name" value="XrtV-like"/>
</dbReference>
<keyword evidence="1" id="KW-0812">Transmembrane</keyword>
<keyword evidence="3" id="KW-1185">Reference proteome</keyword>
<dbReference type="NCBIfam" id="NF045607">
    <property type="entry name" value="exo_Victor_syst"/>
    <property type="match status" value="1"/>
</dbReference>
<dbReference type="EMBL" id="CP092471">
    <property type="protein sequence ID" value="UVI39072.1"/>
    <property type="molecule type" value="Genomic_DNA"/>
</dbReference>
<organism evidence="2 3">
    <name type="scientific">Qipengyuania spongiae</name>
    <dbReference type="NCBI Taxonomy" id="2909673"/>
    <lineage>
        <taxon>Bacteria</taxon>
        <taxon>Pseudomonadati</taxon>
        <taxon>Pseudomonadota</taxon>
        <taxon>Alphaproteobacteria</taxon>
        <taxon>Sphingomonadales</taxon>
        <taxon>Erythrobacteraceae</taxon>
        <taxon>Qipengyuania</taxon>
    </lineage>
</organism>
<keyword evidence="1" id="KW-1133">Transmembrane helix</keyword>
<protein>
    <submittedName>
        <fullName evidence="2">Uncharacterized protein</fullName>
    </submittedName>
</protein>
<reference evidence="2" key="1">
    <citation type="submission" date="2022-02" db="EMBL/GenBank/DDBJ databases">
        <title>Qipengyuania spongiae sp. nov., isolated from marine sponge.</title>
        <authorList>
            <person name="Li Z."/>
            <person name="Zhang M."/>
        </authorList>
    </citation>
    <scope>NUCLEOTIDE SEQUENCE</scope>
    <source>
        <strain evidence="2">PHS-Z21</strain>
    </source>
</reference>
<evidence type="ECO:0000256" key="1">
    <source>
        <dbReference type="SAM" id="Phobius"/>
    </source>
</evidence>